<protein>
    <submittedName>
        <fullName evidence="2">Uncharacterized protein</fullName>
    </submittedName>
</protein>
<comment type="caution">
    <text evidence="2">The sequence shown here is derived from an EMBL/GenBank/DDBJ whole genome shotgun (WGS) entry which is preliminary data.</text>
</comment>
<reference evidence="2 3" key="1">
    <citation type="journal article" date="2014" name="Antonie Van Leeuwenhoek">
        <title>Hyphomonas beringensis sp. nov. and Hyphomonas chukchiensis sp. nov., isolated from surface seawater of the Bering Sea and Chukchi Sea.</title>
        <authorList>
            <person name="Li C."/>
            <person name="Lai Q."/>
            <person name="Li G."/>
            <person name="Dong C."/>
            <person name="Wang J."/>
            <person name="Liao Y."/>
            <person name="Shao Z."/>
        </authorList>
    </citation>
    <scope>NUCLEOTIDE SEQUENCE [LARGE SCALE GENOMIC DNA]</scope>
    <source>
        <strain evidence="2 3">BH-BN04-4</strain>
    </source>
</reference>
<evidence type="ECO:0000313" key="2">
    <source>
        <dbReference type="EMBL" id="KCZ55187.1"/>
    </source>
</evidence>
<evidence type="ECO:0000256" key="1">
    <source>
        <dbReference type="SAM" id="Phobius"/>
    </source>
</evidence>
<keyword evidence="1" id="KW-1133">Transmembrane helix</keyword>
<dbReference type="AlphaFoldDB" id="A0A062UA86"/>
<proteinExistence type="predicted"/>
<keyword evidence="1" id="KW-0812">Transmembrane</keyword>
<evidence type="ECO:0000313" key="3">
    <source>
        <dbReference type="Proteomes" id="UP000027190"/>
    </source>
</evidence>
<keyword evidence="1" id="KW-0472">Membrane</keyword>
<keyword evidence="3" id="KW-1185">Reference proteome</keyword>
<organism evidence="2 3">
    <name type="scientific">Hyphomonas chukchiensis</name>
    <dbReference type="NCBI Taxonomy" id="1280947"/>
    <lineage>
        <taxon>Bacteria</taxon>
        <taxon>Pseudomonadati</taxon>
        <taxon>Pseudomonadota</taxon>
        <taxon>Alphaproteobacteria</taxon>
        <taxon>Hyphomonadales</taxon>
        <taxon>Hyphomonadaceae</taxon>
        <taxon>Hyphomonas</taxon>
    </lineage>
</organism>
<dbReference type="Proteomes" id="UP000027190">
    <property type="component" value="Unassembled WGS sequence"/>
</dbReference>
<sequence>MMRDQWMTMDPIGGLLMFLLIAFLVLGSAAFVKFLFFNKK</sequence>
<feature type="transmembrane region" description="Helical" evidence="1">
    <location>
        <begin position="12"/>
        <end position="36"/>
    </location>
</feature>
<dbReference type="EMBL" id="AWFG01000063">
    <property type="protein sequence ID" value="KCZ55187.1"/>
    <property type="molecule type" value="Genomic_DNA"/>
</dbReference>
<accession>A0A062UA86</accession>
<gene>
    <name evidence="2" type="ORF">HY30_08465</name>
</gene>
<name>A0A062UA86_9PROT</name>
<dbReference type="PATRIC" id="fig|1280947.3.peg.3132"/>